<protein>
    <recommendedName>
        <fullName evidence="4">(S)-2-hydroxy-acid oxidase</fullName>
        <ecNumber evidence="4">1.1.3.15</ecNumber>
    </recommendedName>
</protein>
<gene>
    <name evidence="16" type="ORF">SSX86_027936</name>
</gene>
<dbReference type="SUPFAM" id="SSF51395">
    <property type="entry name" value="FMN-linked oxidoreductases"/>
    <property type="match status" value="1"/>
</dbReference>
<dbReference type="InterPro" id="IPR008259">
    <property type="entry name" value="FMN_hydac_DH_AS"/>
</dbReference>
<comment type="pathway">
    <text evidence="3">Photosynthesis; photorespiration; glycine from 2-phosphoglycolate: step 2/3.</text>
</comment>
<comment type="caution">
    <text evidence="16">The sequence shown here is derived from an EMBL/GenBank/DDBJ whole genome shotgun (WGS) entry which is preliminary data.</text>
</comment>
<feature type="binding site" evidence="14">
    <location>
        <position position="129"/>
    </location>
    <ligand>
        <name>glyoxylate</name>
        <dbReference type="ChEBI" id="CHEBI:36655"/>
    </ligand>
</feature>
<evidence type="ECO:0000313" key="17">
    <source>
        <dbReference type="Proteomes" id="UP001408789"/>
    </source>
</evidence>
<evidence type="ECO:0000256" key="5">
    <source>
        <dbReference type="ARBA" id="ARBA00022594"/>
    </source>
</evidence>
<evidence type="ECO:0000259" key="15">
    <source>
        <dbReference type="PROSITE" id="PS51349"/>
    </source>
</evidence>
<feature type="binding site" evidence="14">
    <location>
        <position position="155"/>
    </location>
    <ligand>
        <name>FMN</name>
        <dbReference type="ChEBI" id="CHEBI:58210"/>
    </ligand>
</feature>
<evidence type="ECO:0000256" key="3">
    <source>
        <dbReference type="ARBA" id="ARBA00004923"/>
    </source>
</evidence>
<evidence type="ECO:0000256" key="7">
    <source>
        <dbReference type="ARBA" id="ARBA00022643"/>
    </source>
</evidence>
<evidence type="ECO:0000256" key="9">
    <source>
        <dbReference type="ARBA" id="ARBA00023140"/>
    </source>
</evidence>
<feature type="binding site" evidence="14">
    <location>
        <position position="263"/>
    </location>
    <ligand>
        <name>glyoxylate</name>
        <dbReference type="ChEBI" id="CHEBI:36655"/>
    </ligand>
</feature>
<feature type="binding site" evidence="14">
    <location>
        <position position="266"/>
    </location>
    <ligand>
        <name>glyoxylate</name>
        <dbReference type="ChEBI" id="CHEBI:36655"/>
    </ligand>
</feature>
<keyword evidence="6 14" id="KW-0285">Flavoprotein</keyword>
<feature type="domain" description="FMN hydroxy acid dehydrogenase" evidence="15">
    <location>
        <begin position="1"/>
        <end position="368"/>
    </location>
</feature>
<keyword evidence="17" id="KW-1185">Reference proteome</keyword>
<keyword evidence="7 14" id="KW-0288">FMN</keyword>
<dbReference type="InterPro" id="IPR012133">
    <property type="entry name" value="Alpha-hydoxy_acid_DH_FMN"/>
</dbReference>
<keyword evidence="8" id="KW-0560">Oxidoreductase</keyword>
<comment type="cofactor">
    <cofactor evidence="1">
        <name>FMN</name>
        <dbReference type="ChEBI" id="CHEBI:58210"/>
    </cofactor>
</comment>
<dbReference type="EC" id="1.1.3.15" evidence="4"/>
<dbReference type="InterPro" id="IPR037396">
    <property type="entry name" value="FMN_HAD"/>
</dbReference>
<comment type="similarity">
    <text evidence="11">Belongs to the FMN-dependent alpha-hydroxy acid dehydrogenase family.</text>
</comment>
<evidence type="ECO:0000313" key="16">
    <source>
        <dbReference type="EMBL" id="KAK9051309.1"/>
    </source>
</evidence>
<dbReference type="EMBL" id="JBCNJP010000027">
    <property type="protein sequence ID" value="KAK9051309.1"/>
    <property type="molecule type" value="Genomic_DNA"/>
</dbReference>
<dbReference type="GO" id="GO:0050665">
    <property type="term" value="P:hydrogen peroxide biosynthetic process"/>
    <property type="evidence" value="ECO:0007669"/>
    <property type="project" value="UniProtKB-ARBA"/>
</dbReference>
<evidence type="ECO:0000256" key="8">
    <source>
        <dbReference type="ARBA" id="ARBA00023002"/>
    </source>
</evidence>
<feature type="binding site" evidence="14">
    <location>
        <begin position="317"/>
        <end position="318"/>
    </location>
    <ligand>
        <name>FMN</name>
        <dbReference type="ChEBI" id="CHEBI:58210"/>
    </ligand>
</feature>
<dbReference type="CDD" id="cd02809">
    <property type="entry name" value="alpha_hydroxyacid_oxid_FMN"/>
    <property type="match status" value="1"/>
</dbReference>
<reference evidence="16 17" key="1">
    <citation type="submission" date="2024-04" db="EMBL/GenBank/DDBJ databases">
        <title>The reference genome of an endangered Asteraceae, Deinandra increscens subsp. villosa, native to the Central Coast of California.</title>
        <authorList>
            <person name="Guilliams M."/>
            <person name="Hasenstab-Lehman K."/>
            <person name="Meyer R."/>
            <person name="Mcevoy S."/>
        </authorList>
    </citation>
    <scope>NUCLEOTIDE SEQUENCE [LARGE SCALE GENOMIC DNA]</scope>
    <source>
        <tissue evidence="16">Leaf</tissue>
    </source>
</reference>
<proteinExistence type="inferred from homology"/>
<dbReference type="FunFam" id="3.20.20.70:FF:000063">
    <property type="entry name" value="peroxisomal (S)-2-hydroxy-acid oxidase GLO1"/>
    <property type="match status" value="1"/>
</dbReference>
<evidence type="ECO:0000256" key="6">
    <source>
        <dbReference type="ARBA" id="ARBA00022630"/>
    </source>
</evidence>
<dbReference type="PANTHER" id="PTHR10578:SF126">
    <property type="entry name" value="(S)-2-HYDROXY-ACID OXIDASE"/>
    <property type="match status" value="1"/>
</dbReference>
<dbReference type="PANTHER" id="PTHR10578">
    <property type="entry name" value="S -2-HYDROXY-ACID OXIDASE-RELATED"/>
    <property type="match status" value="1"/>
</dbReference>
<dbReference type="AlphaFoldDB" id="A0AAP0CDF5"/>
<dbReference type="PROSITE" id="PS51349">
    <property type="entry name" value="FMN_HYDROXY_ACID_DH_2"/>
    <property type="match status" value="1"/>
</dbReference>
<comment type="catalytic activity">
    <reaction evidence="12">
        <text>glycolate + O2 = glyoxylate + H2O2</text>
        <dbReference type="Rhea" id="RHEA:25311"/>
        <dbReference type="ChEBI" id="CHEBI:15379"/>
        <dbReference type="ChEBI" id="CHEBI:16240"/>
        <dbReference type="ChEBI" id="CHEBI:29805"/>
        <dbReference type="ChEBI" id="CHEBI:36655"/>
        <dbReference type="EC" id="1.1.3.15"/>
    </reaction>
    <physiologicalReaction direction="left-to-right" evidence="12">
        <dbReference type="Rhea" id="RHEA:25312"/>
    </physiologicalReaction>
</comment>
<sequence>MEITNVMEYEALAKEKLPKMIYDYYASGAEDQWTLKENRNAFSRILFRPRILVDVSKIDMTTTVLGFKISMPIMVAPTAMQKMAHPDGEYATARASTAAGTIMTLSSWGTSSVEEVASTGPGVRFFQLYVYKDRNVVTQMVKRAENAGFKAIVLTVDTPRLGRRESDIKNRFVLPPNLTLKNFDGLNLGKLDKTDDSGLASYVAGQVDRSLSWKVSYKSINWKDVKWLKTITPLPILVKGVLTAEDARIAVQHGVAGIIVSNHGARQLDYVPATIMALEEVVQAAQNRVPVFLDGGVRRGTDVFKALALGASGVFIGRPVVFSLAVDGEAGVRKTLQMLHDELELTMALSGCRSLAEITRNHIMAPWDLPRVGSKL</sequence>
<evidence type="ECO:0000256" key="1">
    <source>
        <dbReference type="ARBA" id="ARBA00001917"/>
    </source>
</evidence>
<dbReference type="PIRSF" id="PIRSF000138">
    <property type="entry name" value="Al-hdrx_acd_dh"/>
    <property type="match status" value="1"/>
</dbReference>
<evidence type="ECO:0000256" key="10">
    <source>
        <dbReference type="ARBA" id="ARBA00023238"/>
    </source>
</evidence>
<evidence type="ECO:0000256" key="4">
    <source>
        <dbReference type="ARBA" id="ARBA00013087"/>
    </source>
</evidence>
<feature type="binding site" evidence="14">
    <location>
        <position position="106"/>
    </location>
    <ligand>
        <name>FMN</name>
        <dbReference type="ChEBI" id="CHEBI:58210"/>
    </ligand>
</feature>
<keyword evidence="5" id="KW-0323">Glycolate pathway</keyword>
<feature type="binding site" evidence="14">
    <location>
        <position position="164"/>
    </location>
    <ligand>
        <name>glyoxylate</name>
        <dbReference type="ChEBI" id="CHEBI:36655"/>
    </ligand>
</feature>
<dbReference type="GO" id="GO:0009854">
    <property type="term" value="P:oxidative photosynthetic carbon pathway"/>
    <property type="evidence" value="ECO:0007669"/>
    <property type="project" value="UniProtKB-KW"/>
</dbReference>
<evidence type="ECO:0000256" key="12">
    <source>
        <dbReference type="ARBA" id="ARBA00036241"/>
    </source>
</evidence>
<feature type="binding site" evidence="14">
    <location>
        <begin position="294"/>
        <end position="298"/>
    </location>
    <ligand>
        <name>FMN</name>
        <dbReference type="ChEBI" id="CHEBI:58210"/>
    </ligand>
</feature>
<feature type="binding site" evidence="14">
    <location>
        <position position="261"/>
    </location>
    <ligand>
        <name>FMN</name>
        <dbReference type="ChEBI" id="CHEBI:58210"/>
    </ligand>
</feature>
<dbReference type="SMART" id="SM01240">
    <property type="entry name" value="IMPDH"/>
    <property type="match status" value="1"/>
</dbReference>
<dbReference type="GO" id="GO:0005777">
    <property type="term" value="C:peroxisome"/>
    <property type="evidence" value="ECO:0007669"/>
    <property type="project" value="UniProtKB-SubCell"/>
</dbReference>
<evidence type="ECO:0000256" key="13">
    <source>
        <dbReference type="PIRSR" id="PIRSR000138-1"/>
    </source>
</evidence>
<comment type="subcellular location">
    <subcellularLocation>
        <location evidence="2">Peroxisome</location>
    </subcellularLocation>
</comment>
<dbReference type="Pfam" id="PF01070">
    <property type="entry name" value="FMN_dh"/>
    <property type="match status" value="1"/>
</dbReference>
<organism evidence="16 17">
    <name type="scientific">Deinandra increscens subsp. villosa</name>
    <dbReference type="NCBI Taxonomy" id="3103831"/>
    <lineage>
        <taxon>Eukaryota</taxon>
        <taxon>Viridiplantae</taxon>
        <taxon>Streptophyta</taxon>
        <taxon>Embryophyta</taxon>
        <taxon>Tracheophyta</taxon>
        <taxon>Spermatophyta</taxon>
        <taxon>Magnoliopsida</taxon>
        <taxon>eudicotyledons</taxon>
        <taxon>Gunneridae</taxon>
        <taxon>Pentapetalae</taxon>
        <taxon>asterids</taxon>
        <taxon>campanulids</taxon>
        <taxon>Asterales</taxon>
        <taxon>Asteraceae</taxon>
        <taxon>Asteroideae</taxon>
        <taxon>Heliantheae alliance</taxon>
        <taxon>Madieae</taxon>
        <taxon>Madiinae</taxon>
        <taxon>Deinandra</taxon>
    </lineage>
</organism>
<dbReference type="GO" id="GO:0003973">
    <property type="term" value="F:(S)-2-hydroxy-acid oxidase activity"/>
    <property type="evidence" value="ECO:0007669"/>
    <property type="project" value="UniProtKB-EC"/>
</dbReference>
<feature type="binding site" evidence="14">
    <location>
        <begin position="77"/>
        <end position="79"/>
    </location>
    <ligand>
        <name>FMN</name>
        <dbReference type="ChEBI" id="CHEBI:58210"/>
    </ligand>
</feature>
<evidence type="ECO:0000256" key="14">
    <source>
        <dbReference type="PIRSR" id="PIRSR000138-2"/>
    </source>
</evidence>
<feature type="active site" description="Proton acceptor" evidence="13">
    <location>
        <position position="263"/>
    </location>
</feature>
<feature type="binding site" evidence="14">
    <location>
        <position position="127"/>
    </location>
    <ligand>
        <name>FMN</name>
        <dbReference type="ChEBI" id="CHEBI:58210"/>
    </ligand>
</feature>
<evidence type="ECO:0000256" key="11">
    <source>
        <dbReference type="ARBA" id="ARBA00024042"/>
    </source>
</evidence>
<feature type="binding site" evidence="14">
    <location>
        <position position="239"/>
    </location>
    <ligand>
        <name>FMN</name>
        <dbReference type="ChEBI" id="CHEBI:58210"/>
    </ligand>
</feature>
<dbReference type="InterPro" id="IPR013785">
    <property type="entry name" value="Aldolase_TIM"/>
</dbReference>
<keyword evidence="10" id="KW-0601">Photorespiration</keyword>
<keyword evidence="9" id="KW-0576">Peroxisome</keyword>
<dbReference type="GO" id="GO:0010181">
    <property type="term" value="F:FMN binding"/>
    <property type="evidence" value="ECO:0007669"/>
    <property type="project" value="InterPro"/>
</dbReference>
<feature type="binding site" evidence="14">
    <location>
        <position position="24"/>
    </location>
    <ligand>
        <name>glyoxylate</name>
        <dbReference type="ChEBI" id="CHEBI:36655"/>
    </ligand>
</feature>
<name>A0AAP0CDF5_9ASTR</name>
<dbReference type="InterPro" id="IPR000262">
    <property type="entry name" value="FMN-dep_DH"/>
</dbReference>
<accession>A0AAP0CDF5</accession>
<dbReference type="Gene3D" id="3.20.20.70">
    <property type="entry name" value="Aldolase class I"/>
    <property type="match status" value="1"/>
</dbReference>
<evidence type="ECO:0000256" key="2">
    <source>
        <dbReference type="ARBA" id="ARBA00004275"/>
    </source>
</evidence>
<dbReference type="Proteomes" id="UP001408789">
    <property type="component" value="Unassembled WGS sequence"/>
</dbReference>
<dbReference type="PROSITE" id="PS00557">
    <property type="entry name" value="FMN_HYDROXY_ACID_DH_1"/>
    <property type="match status" value="1"/>
</dbReference>